<evidence type="ECO:0000256" key="11">
    <source>
        <dbReference type="RuleBase" id="RU367064"/>
    </source>
</evidence>
<keyword evidence="8 11" id="KW-0408">Iron</keyword>
<dbReference type="InterPro" id="IPR040175">
    <property type="entry name" value="TET1/2/3"/>
</dbReference>
<dbReference type="GO" id="GO:0008270">
    <property type="term" value="F:zinc ion binding"/>
    <property type="evidence" value="ECO:0007669"/>
    <property type="project" value="UniProtKB-UniRule"/>
</dbReference>
<feature type="region of interest" description="Disordered" evidence="12">
    <location>
        <begin position="370"/>
        <end position="427"/>
    </location>
</feature>
<dbReference type="SMART" id="SM01333">
    <property type="entry name" value="Tet_JBP"/>
    <property type="match status" value="1"/>
</dbReference>
<comment type="similarity">
    <text evidence="2 11">Belongs to the TET family.</text>
</comment>
<keyword evidence="3" id="KW-0158">Chromosome</keyword>
<reference evidence="14 15" key="1">
    <citation type="journal article" date="2021" name="Elife">
        <title>Chloroplast acquisition without the gene transfer in kleptoplastic sea slugs, Plakobranchus ocellatus.</title>
        <authorList>
            <person name="Maeda T."/>
            <person name="Takahashi S."/>
            <person name="Yoshida T."/>
            <person name="Shimamura S."/>
            <person name="Takaki Y."/>
            <person name="Nagai Y."/>
            <person name="Toyoda A."/>
            <person name="Suzuki Y."/>
            <person name="Arimoto A."/>
            <person name="Ishii H."/>
            <person name="Satoh N."/>
            <person name="Nishiyama T."/>
            <person name="Hasebe M."/>
            <person name="Maruyama T."/>
            <person name="Minagawa J."/>
            <person name="Obokata J."/>
            <person name="Shigenobu S."/>
        </authorList>
    </citation>
    <scope>NUCLEOTIDE SEQUENCE [LARGE SCALE GENOMIC DNA]</scope>
</reference>
<accession>A0AAV4A2G4</accession>
<feature type="compositionally biased region" description="Low complexity" evidence="12">
    <location>
        <begin position="556"/>
        <end position="565"/>
    </location>
</feature>
<feature type="region of interest" description="Disordered" evidence="12">
    <location>
        <begin position="639"/>
        <end position="731"/>
    </location>
</feature>
<evidence type="ECO:0000313" key="15">
    <source>
        <dbReference type="Proteomes" id="UP000735302"/>
    </source>
</evidence>
<feature type="compositionally biased region" description="Polar residues" evidence="12">
    <location>
        <begin position="403"/>
        <end position="427"/>
    </location>
</feature>
<dbReference type="EC" id="1.14.11.80" evidence="11"/>
<dbReference type="EMBL" id="BLXT01003580">
    <property type="protein sequence ID" value="GFO02361.1"/>
    <property type="molecule type" value="Genomic_DNA"/>
</dbReference>
<feature type="domain" description="Methylcytosine dioxygenase TET1-3 oxygenase" evidence="13">
    <location>
        <begin position="21"/>
        <end position="952"/>
    </location>
</feature>
<evidence type="ECO:0000313" key="14">
    <source>
        <dbReference type="EMBL" id="GFO02361.1"/>
    </source>
</evidence>
<dbReference type="GO" id="GO:0005634">
    <property type="term" value="C:nucleus"/>
    <property type="evidence" value="ECO:0007669"/>
    <property type="project" value="UniProtKB-UniRule"/>
</dbReference>
<comment type="catalytic activity">
    <reaction evidence="10 11">
        <text>a 5-hydroxymethyl-2'-deoxycytidine in DNA + 2-oxoglutarate + O2 = a 5-formyl-2'-deoxycytidine in DNA + succinate + CO2 + H2O</text>
        <dbReference type="Rhea" id="RHEA:53828"/>
        <dbReference type="Rhea" id="RHEA-COMP:13315"/>
        <dbReference type="Rhea" id="RHEA-COMP:13656"/>
        <dbReference type="ChEBI" id="CHEBI:15377"/>
        <dbReference type="ChEBI" id="CHEBI:15379"/>
        <dbReference type="ChEBI" id="CHEBI:16526"/>
        <dbReference type="ChEBI" id="CHEBI:16810"/>
        <dbReference type="ChEBI" id="CHEBI:30031"/>
        <dbReference type="ChEBI" id="CHEBI:136731"/>
        <dbReference type="ChEBI" id="CHEBI:137731"/>
        <dbReference type="EC" id="1.14.11.80"/>
    </reaction>
</comment>
<keyword evidence="7 11" id="KW-0560">Oxidoreductase</keyword>
<feature type="compositionally biased region" description="Polar residues" evidence="12">
    <location>
        <begin position="643"/>
        <end position="668"/>
    </location>
</feature>
<organism evidence="14 15">
    <name type="scientific">Plakobranchus ocellatus</name>
    <dbReference type="NCBI Taxonomy" id="259542"/>
    <lineage>
        <taxon>Eukaryota</taxon>
        <taxon>Metazoa</taxon>
        <taxon>Spiralia</taxon>
        <taxon>Lophotrochozoa</taxon>
        <taxon>Mollusca</taxon>
        <taxon>Gastropoda</taxon>
        <taxon>Heterobranchia</taxon>
        <taxon>Euthyneura</taxon>
        <taxon>Panpulmonata</taxon>
        <taxon>Sacoglossa</taxon>
        <taxon>Placobranchoidea</taxon>
        <taxon>Plakobranchidae</taxon>
        <taxon>Plakobranchus</taxon>
    </lineage>
</organism>
<comment type="function">
    <text evidence="11">Dioxygenase that catalyzes the conversion of the modified genomic base 5-methylcytosine (5mC) into 5-hydroxymethylcytosine (5hmC) and plays a key role in epigenetic chromatin reprogramming during embryonic development.</text>
</comment>
<feature type="compositionally biased region" description="Polar residues" evidence="12">
    <location>
        <begin position="1344"/>
        <end position="1358"/>
    </location>
</feature>
<keyword evidence="4 11" id="KW-0479">Metal-binding</keyword>
<comment type="subcellular location">
    <subcellularLocation>
        <location evidence="1">Chromosome</location>
    </subcellularLocation>
</comment>
<evidence type="ECO:0000256" key="4">
    <source>
        <dbReference type="ARBA" id="ARBA00022723"/>
    </source>
</evidence>
<feature type="region of interest" description="Disordered" evidence="12">
    <location>
        <begin position="1050"/>
        <end position="1102"/>
    </location>
</feature>
<dbReference type="GO" id="GO:0141166">
    <property type="term" value="P:chromosomal 5-methylcytosine DNA demethylation pathway"/>
    <property type="evidence" value="ECO:0007669"/>
    <property type="project" value="UniProtKB-UniRule"/>
</dbReference>
<comment type="cofactor">
    <cofactor evidence="11">
        <name>Fe(2+)</name>
        <dbReference type="ChEBI" id="CHEBI:29033"/>
    </cofactor>
    <text evidence="11">Binds 1 Fe(2+) ion per subunit.</text>
</comment>
<dbReference type="GO" id="GO:0005694">
    <property type="term" value="C:chromosome"/>
    <property type="evidence" value="ECO:0007669"/>
    <property type="project" value="UniProtKB-SubCell"/>
</dbReference>
<evidence type="ECO:0000256" key="8">
    <source>
        <dbReference type="ARBA" id="ARBA00023004"/>
    </source>
</evidence>
<evidence type="ECO:0000259" key="13">
    <source>
        <dbReference type="SMART" id="SM01333"/>
    </source>
</evidence>
<dbReference type="PANTHER" id="PTHR23358">
    <property type="entry name" value="METHYLCYTOSINE DIOXYGENASE TET"/>
    <property type="match status" value="1"/>
</dbReference>
<feature type="compositionally biased region" description="Low complexity" evidence="12">
    <location>
        <begin position="388"/>
        <end position="402"/>
    </location>
</feature>
<evidence type="ECO:0000256" key="12">
    <source>
        <dbReference type="SAM" id="MobiDB-lite"/>
    </source>
</evidence>
<evidence type="ECO:0000256" key="9">
    <source>
        <dbReference type="ARBA" id="ARBA00047840"/>
    </source>
</evidence>
<comment type="catalytic activity">
    <reaction evidence="11">
        <text>a 5-methyl-2'-deoxycytidine in DNA + 2-oxoglutarate + O2 = a 5-hydroxymethyl-2'-deoxycytidine in DNA + succinate + CO2</text>
        <dbReference type="Rhea" id="RHEA:52636"/>
        <dbReference type="Rhea" id="RHEA-COMP:11370"/>
        <dbReference type="Rhea" id="RHEA-COMP:13315"/>
        <dbReference type="ChEBI" id="CHEBI:15379"/>
        <dbReference type="ChEBI" id="CHEBI:16526"/>
        <dbReference type="ChEBI" id="CHEBI:16810"/>
        <dbReference type="ChEBI" id="CHEBI:30031"/>
        <dbReference type="ChEBI" id="CHEBI:85454"/>
        <dbReference type="ChEBI" id="CHEBI:136731"/>
        <dbReference type="EC" id="1.14.11.80"/>
    </reaction>
</comment>
<dbReference type="InterPro" id="IPR024779">
    <property type="entry name" value="2OGFeDO_JBP1/TET_oxygenase_dom"/>
</dbReference>
<comment type="cofactor">
    <cofactor evidence="11">
        <name>Zn(2+)</name>
        <dbReference type="ChEBI" id="CHEBI:29105"/>
    </cofactor>
    <text evidence="11">The zinc ions have a structural role.</text>
</comment>
<sequence>MCGCQGVDLLRRGASFSFGCSWSMYYNGCKFARSLRARKFKLKDLAQEEELEEQLQNLATDIAPLYSMLAPDAFRNQTRFEHKGSDCRLGKNPGRPFSGVTAVVDFCCHSHRDIHNMNNGSTVVVNLMKHRGPGPAQDEQFHVLPLYVLDATDEYGSRQGQVDKVRAGALQVLNQYPTQVRTRSAPYRPCKRNRTGAVRDGRVLLKKGLIKKLRLSKARMLGLATTRKTAGGGIISSSISRGIFSKVGGILKDGRVVYVNGVSKSGRLAVREKTSGLVFRKEGASLQIGQQPKAALVADNSCAKTQPNFVSNNSAAKFFRSRSHTNHSFQSSAIQTGYVRASSESSNLDSSNQITPLQQNYLEGKQINTGKAADTEKSSQSLPATNTNAEAPSSSLSESSNPGTSHNPSFVSCSPTAPVTFSPSSSQGSKFFMVSSTSAPSPPVDVRASSLSNSENPMHMFKVEPTPQDITSAQRFTPHLHSVAVTESGSSVPNNQSIPVTQPLNNEVTSSQTIGTSLNHLQGPAQGLPSYQESLCRLQDTSSTTSAPQKPPPPYLAARPPSASAGQRCELAKPQFQQGSAPGLASDLLSRGVSSCPPSPHDGSPHRPASASSAPEMHGCFQSRQVYQASRFNRQFAPRTGHISGQQLTNSDPMFTESNSVMRPSSRTSEPDHILPRPSSRVSEPGCGHHRHSTAVNLHRSQSVGVERSSTPGFHHSSQASNQKCSQPHLNTSHFDKFEASVTMVKQEPGQTEEESHDPECFDASAEMDSVHGDLWSTPLIVPVDNRSSSPMSSGSMRSDSFGQCSILAEGAIGCLSSAKRLDRISKSSELASASTGIKLDDISHSSIMEPGILTPGKRVKVHKSEGVVVPASSENPSEPPYQVLDSSIVSVKTATNHEAFEDPSVGGVAIALCHGAVLFEVAKRELHATTALRHPNRYRPNRISLVFYQHKNLNLARHGYREYQRKSAERRRQVEQHRLLLAMRGAERMGQREEGEITPEMLRLMQEQNSNLNGARFMAGKDERCNDLAFRQVPPSMEADNGILQGKKNSAIANHPNHSFSGSSSEPNRPNTVQPPQVEHPFFGGAQAEASGQGKGPAGSFEEQVDTKFDVTGSKIQCGVPVGEIGINLRPQTREPVPDSCNLNTSGALNARWQHQNPSVASVGLHNQLESLPSQPLSHEESCGAMQGPPLPQQQQQHHNHHQDFEAEPASEEDLKLRMLESLSELDEHCWGGGGESQRFHFLSGHKGAQSFPEPLGSNQAQMFPAPPGNGGLQGFPAPSVNGGLHEFSAPSGNGGLQAFSAPPGNGGLQGFPASSGNGGLHEFSAPSGNGGLQAFSAPHGSSGLQGFSAPSGNDGSQGFPANREPGKLQGFPNHSRDDALQRFVSQTGDQGQQGFPFTYSKS</sequence>
<dbReference type="InterPro" id="IPR046942">
    <property type="entry name" value="TET_oxygenase"/>
</dbReference>
<gene>
    <name evidence="14" type="ORF">PoB_002886600</name>
</gene>
<evidence type="ECO:0000256" key="2">
    <source>
        <dbReference type="ARBA" id="ARBA00007502"/>
    </source>
</evidence>
<feature type="region of interest" description="Disordered" evidence="12">
    <location>
        <begin position="537"/>
        <end position="616"/>
    </location>
</feature>
<feature type="compositionally biased region" description="Polar residues" evidence="12">
    <location>
        <begin position="378"/>
        <end position="387"/>
    </location>
</feature>
<feature type="compositionally biased region" description="Polar residues" evidence="12">
    <location>
        <begin position="694"/>
        <end position="731"/>
    </location>
</feature>
<name>A0AAV4A2G4_9GAST</name>
<protein>
    <recommendedName>
        <fullName evidence="11">Methylcytosine dioxygenase TET</fullName>
        <ecNumber evidence="11">1.14.11.80</ecNumber>
    </recommendedName>
</protein>
<evidence type="ECO:0000256" key="3">
    <source>
        <dbReference type="ARBA" id="ARBA00022454"/>
    </source>
</evidence>
<feature type="compositionally biased region" description="Polar residues" evidence="12">
    <location>
        <begin position="1385"/>
        <end position="1404"/>
    </location>
</feature>
<evidence type="ECO:0000256" key="5">
    <source>
        <dbReference type="ARBA" id="ARBA00022833"/>
    </source>
</evidence>
<dbReference type="Pfam" id="PF12851">
    <property type="entry name" value="Tet_JBP"/>
    <property type="match status" value="1"/>
</dbReference>
<feature type="compositionally biased region" description="Polar residues" evidence="12">
    <location>
        <begin position="1050"/>
        <end position="1076"/>
    </location>
</feature>
<evidence type="ECO:0000256" key="6">
    <source>
        <dbReference type="ARBA" id="ARBA00022964"/>
    </source>
</evidence>
<dbReference type="GO" id="GO:0040029">
    <property type="term" value="P:epigenetic regulation of gene expression"/>
    <property type="evidence" value="ECO:0007669"/>
    <property type="project" value="InterPro"/>
</dbReference>
<feature type="region of interest" description="Disordered" evidence="12">
    <location>
        <begin position="1316"/>
        <end position="1404"/>
    </location>
</feature>
<evidence type="ECO:0000256" key="10">
    <source>
        <dbReference type="ARBA" id="ARBA00049431"/>
    </source>
</evidence>
<feature type="region of interest" description="Disordered" evidence="12">
    <location>
        <begin position="1173"/>
        <end position="1213"/>
    </location>
</feature>
<evidence type="ECO:0000256" key="7">
    <source>
        <dbReference type="ARBA" id="ARBA00023002"/>
    </source>
</evidence>
<dbReference type="GO" id="GO:0045944">
    <property type="term" value="P:positive regulation of transcription by RNA polymerase II"/>
    <property type="evidence" value="ECO:0007669"/>
    <property type="project" value="TreeGrafter"/>
</dbReference>
<proteinExistence type="inferred from homology"/>
<comment type="caution">
    <text evidence="14">The sequence shown here is derived from an EMBL/GenBank/DDBJ whole genome shotgun (WGS) entry which is preliminary data.</text>
</comment>
<dbReference type="Proteomes" id="UP000735302">
    <property type="component" value="Unassembled WGS sequence"/>
</dbReference>
<keyword evidence="6 11" id="KW-0223">Dioxygenase</keyword>
<keyword evidence="15" id="KW-1185">Reference proteome</keyword>
<comment type="catalytic activity">
    <reaction evidence="9 11">
        <text>a 5-formyl-2'-deoxycytidine in DNA + 2-oxoglutarate + O2 = a 5-carboxyl-2'-deoxycytidine in DNA + succinate + CO2 + H(+)</text>
        <dbReference type="Rhea" id="RHEA:53832"/>
        <dbReference type="Rhea" id="RHEA-COMP:13656"/>
        <dbReference type="Rhea" id="RHEA-COMP:13657"/>
        <dbReference type="ChEBI" id="CHEBI:15378"/>
        <dbReference type="ChEBI" id="CHEBI:15379"/>
        <dbReference type="ChEBI" id="CHEBI:16526"/>
        <dbReference type="ChEBI" id="CHEBI:16810"/>
        <dbReference type="ChEBI" id="CHEBI:30031"/>
        <dbReference type="ChEBI" id="CHEBI:137731"/>
        <dbReference type="ChEBI" id="CHEBI:137732"/>
        <dbReference type="EC" id="1.14.11.80"/>
    </reaction>
</comment>
<keyword evidence="5 11" id="KW-0862">Zinc</keyword>
<dbReference type="GO" id="GO:0070579">
    <property type="term" value="F:DNA 5-methylcytosine dioxygenase activity"/>
    <property type="evidence" value="ECO:0007669"/>
    <property type="project" value="UniProtKB-UniRule"/>
</dbReference>
<dbReference type="PANTHER" id="PTHR23358:SF6">
    <property type="entry name" value="METHYLCYTOSINE DIOXYGENASE TET"/>
    <property type="match status" value="1"/>
</dbReference>
<evidence type="ECO:0000256" key="1">
    <source>
        <dbReference type="ARBA" id="ARBA00004286"/>
    </source>
</evidence>